<evidence type="ECO:0000313" key="7">
    <source>
        <dbReference type="EMBL" id="EAU68114.1"/>
    </source>
</evidence>
<dbReference type="InterPro" id="IPR010540">
    <property type="entry name" value="CmpB_TMEM229"/>
</dbReference>
<reference evidence="6 8" key="2">
    <citation type="journal article" date="2011" name="Mol. Biol. Evol.">
        <title>Comparative genomic analysis of fruiting body formation in Myxococcales.</title>
        <authorList>
            <person name="Huntley S."/>
            <person name="Hamann N."/>
            <person name="Wegener-Feldbrugge S."/>
            <person name="Treuner-Lange A."/>
            <person name="Kube M."/>
            <person name="Reinhardt R."/>
            <person name="Klages S."/>
            <person name="Muller R."/>
            <person name="Ronning C.M."/>
            <person name="Nierman W.C."/>
            <person name="Sogaard-Andersen L."/>
        </authorList>
    </citation>
    <scope>NUCLEOTIDE SEQUENCE [LARGE SCALE GENOMIC DNA]</scope>
    <source>
        <strain evidence="6 8">DW4/3-1</strain>
    </source>
</reference>
<dbReference type="EMBL" id="AAMD01000021">
    <property type="protein sequence ID" value="EAU68114.1"/>
    <property type="molecule type" value="Genomic_DNA"/>
</dbReference>
<keyword evidence="2 5" id="KW-0812">Transmembrane</keyword>
<name>Q098K6_STIAD</name>
<feature type="transmembrane region" description="Helical" evidence="5">
    <location>
        <begin position="63"/>
        <end position="80"/>
    </location>
</feature>
<evidence type="ECO:0000256" key="4">
    <source>
        <dbReference type="ARBA" id="ARBA00023136"/>
    </source>
</evidence>
<evidence type="ECO:0000313" key="8">
    <source>
        <dbReference type="Proteomes" id="UP000001351"/>
    </source>
</evidence>
<dbReference type="STRING" id="378806.STAUR_0323"/>
<dbReference type="Pfam" id="PF06541">
    <property type="entry name" value="ABC_trans_CmpB"/>
    <property type="match status" value="1"/>
</dbReference>
<feature type="transmembrane region" description="Helical" evidence="5">
    <location>
        <begin position="135"/>
        <end position="153"/>
    </location>
</feature>
<feature type="transmembrane region" description="Helical" evidence="5">
    <location>
        <begin position="92"/>
        <end position="115"/>
    </location>
</feature>
<evidence type="ECO:0000256" key="1">
    <source>
        <dbReference type="ARBA" id="ARBA00004141"/>
    </source>
</evidence>
<dbReference type="PANTHER" id="PTHR31746:SF2">
    <property type="entry name" value="TRANSMEMBRANE PROTEIN 229A"/>
    <property type="match status" value="1"/>
</dbReference>
<evidence type="ECO:0000256" key="3">
    <source>
        <dbReference type="ARBA" id="ARBA00022989"/>
    </source>
</evidence>
<dbReference type="GO" id="GO:0016020">
    <property type="term" value="C:membrane"/>
    <property type="evidence" value="ECO:0007669"/>
    <property type="project" value="UniProtKB-SubCell"/>
</dbReference>
<keyword evidence="3 5" id="KW-1133">Transmembrane helix</keyword>
<comment type="subcellular location">
    <subcellularLocation>
        <location evidence="1">Membrane</location>
        <topology evidence="1">Multi-pass membrane protein</topology>
    </subcellularLocation>
</comment>
<dbReference type="eggNOG" id="COG4905">
    <property type="taxonomic scope" value="Bacteria"/>
</dbReference>
<accession>Q098K6</accession>
<protein>
    <recommendedName>
        <fullName evidence="10">ABC-transporter type IV</fullName>
    </recommendedName>
</protein>
<reference evidence="7 9" key="1">
    <citation type="submission" date="2006-04" db="EMBL/GenBank/DDBJ databases">
        <authorList>
            <person name="Nierman W.C."/>
        </authorList>
    </citation>
    <scope>NUCLEOTIDE SEQUENCE [LARGE SCALE GENOMIC DNA]</scope>
    <source>
        <strain evidence="7 9">DW4/3-1</strain>
    </source>
</reference>
<feature type="transmembrane region" description="Helical" evidence="5">
    <location>
        <begin position="21"/>
        <end position="43"/>
    </location>
</feature>
<evidence type="ECO:0000313" key="9">
    <source>
        <dbReference type="Proteomes" id="UP000032702"/>
    </source>
</evidence>
<dbReference type="HOGENOM" id="CLU_102218_0_0_7"/>
<evidence type="ECO:0000256" key="2">
    <source>
        <dbReference type="ARBA" id="ARBA00022692"/>
    </source>
</evidence>
<evidence type="ECO:0008006" key="10">
    <source>
        <dbReference type="Google" id="ProtNLM"/>
    </source>
</evidence>
<dbReference type="KEGG" id="sur:STAUR_0323"/>
<dbReference type="Proteomes" id="UP000032702">
    <property type="component" value="Unassembled WGS sequence"/>
</dbReference>
<gene>
    <name evidence="6" type="ordered locus">STAUR_0323</name>
    <name evidence="7" type="ORF">STIAU_2678</name>
</gene>
<keyword evidence="8" id="KW-1185">Reference proteome</keyword>
<dbReference type="Proteomes" id="UP000001351">
    <property type="component" value="Chromosome"/>
</dbReference>
<evidence type="ECO:0000256" key="5">
    <source>
        <dbReference type="SAM" id="Phobius"/>
    </source>
</evidence>
<dbReference type="EMBL" id="CP002271">
    <property type="protein sequence ID" value="ADO68132.1"/>
    <property type="molecule type" value="Genomic_DNA"/>
</dbReference>
<dbReference type="OrthoDB" id="5523261at2"/>
<dbReference type="PANTHER" id="PTHR31746">
    <property type="entry name" value="TRANSMEMBRANE PROTEIN 229 FAMILY MEMBER"/>
    <property type="match status" value="1"/>
</dbReference>
<proteinExistence type="predicted"/>
<sequence length="182" mass="19645">MSGGRSERQRPLGSEGQPLGTFARFVVYGLMGWCIECLFTSLVDLATGAGDLRLRGYSYLWMHPIWGVGLLLGEQLVGVMKRAGLSRLLRATLGMVLCFAVEYLTGAGLVAVLGLCPWDYSAAWASVNGLIRLDYAPYWFMCALMCEFIFALVGRVQLGGGAAWAHSPHSPTEPPASLPASL</sequence>
<keyword evidence="4 5" id="KW-0472">Membrane</keyword>
<evidence type="ECO:0000313" key="6">
    <source>
        <dbReference type="EMBL" id="ADO68132.1"/>
    </source>
</evidence>
<dbReference type="AlphaFoldDB" id="Q098K6"/>
<organism evidence="7 9">
    <name type="scientific">Stigmatella aurantiaca (strain DW4/3-1)</name>
    <dbReference type="NCBI Taxonomy" id="378806"/>
    <lineage>
        <taxon>Bacteria</taxon>
        <taxon>Pseudomonadati</taxon>
        <taxon>Myxococcota</taxon>
        <taxon>Myxococcia</taxon>
        <taxon>Myxococcales</taxon>
        <taxon>Cystobacterineae</taxon>
        <taxon>Archangiaceae</taxon>
        <taxon>Stigmatella</taxon>
    </lineage>
</organism>
<dbReference type="RefSeq" id="WP_002612293.1">
    <property type="nucleotide sequence ID" value="NC_014623.1"/>
</dbReference>